<dbReference type="PANTHER" id="PTHR30204">
    <property type="entry name" value="REDOX-CYCLING DRUG-SENSING TRANSCRIPTIONAL ACTIVATOR SOXR"/>
    <property type="match status" value="1"/>
</dbReference>
<accession>A0ABP7WEN4</accession>
<dbReference type="PANTHER" id="PTHR30204:SF97">
    <property type="entry name" value="MERR FAMILY REGULATORY PROTEIN"/>
    <property type="match status" value="1"/>
</dbReference>
<evidence type="ECO:0000256" key="2">
    <source>
        <dbReference type="SAM" id="Coils"/>
    </source>
</evidence>
<proteinExistence type="predicted"/>
<feature type="coiled-coil region" evidence="2">
    <location>
        <begin position="81"/>
        <end position="108"/>
    </location>
</feature>
<dbReference type="InterPro" id="IPR000551">
    <property type="entry name" value="MerR-type_HTH_dom"/>
</dbReference>
<protein>
    <recommendedName>
        <fullName evidence="4">HTH merR-type domain-containing protein</fullName>
    </recommendedName>
</protein>
<evidence type="ECO:0000313" key="6">
    <source>
        <dbReference type="Proteomes" id="UP001500683"/>
    </source>
</evidence>
<dbReference type="EMBL" id="BAAAZG010000039">
    <property type="protein sequence ID" value="GAA4086178.1"/>
    <property type="molecule type" value="Genomic_DNA"/>
</dbReference>
<evidence type="ECO:0000259" key="4">
    <source>
        <dbReference type="PROSITE" id="PS50937"/>
    </source>
</evidence>
<keyword evidence="2" id="KW-0175">Coiled coil</keyword>
<evidence type="ECO:0000256" key="1">
    <source>
        <dbReference type="ARBA" id="ARBA00023125"/>
    </source>
</evidence>
<feature type="domain" description="HTH merR-type" evidence="4">
    <location>
        <begin position="6"/>
        <end position="74"/>
    </location>
</feature>
<dbReference type="Proteomes" id="UP001500683">
    <property type="component" value="Unassembled WGS sequence"/>
</dbReference>
<dbReference type="Gene3D" id="1.10.1660.10">
    <property type="match status" value="1"/>
</dbReference>
<keyword evidence="6" id="KW-1185">Reference proteome</keyword>
<dbReference type="PROSITE" id="PS50937">
    <property type="entry name" value="HTH_MERR_2"/>
    <property type="match status" value="1"/>
</dbReference>
<organism evidence="5 6">
    <name type="scientific">Actinomadura miaoliensis</name>
    <dbReference type="NCBI Taxonomy" id="430685"/>
    <lineage>
        <taxon>Bacteria</taxon>
        <taxon>Bacillati</taxon>
        <taxon>Actinomycetota</taxon>
        <taxon>Actinomycetes</taxon>
        <taxon>Streptosporangiales</taxon>
        <taxon>Thermomonosporaceae</taxon>
        <taxon>Actinomadura</taxon>
    </lineage>
</organism>
<name>A0ABP7WEN4_9ACTN</name>
<reference evidence="6" key="1">
    <citation type="journal article" date="2019" name="Int. J. Syst. Evol. Microbiol.">
        <title>The Global Catalogue of Microorganisms (GCM) 10K type strain sequencing project: providing services to taxonomists for standard genome sequencing and annotation.</title>
        <authorList>
            <consortium name="The Broad Institute Genomics Platform"/>
            <consortium name="The Broad Institute Genome Sequencing Center for Infectious Disease"/>
            <person name="Wu L."/>
            <person name="Ma J."/>
        </authorList>
    </citation>
    <scope>NUCLEOTIDE SEQUENCE [LARGE SCALE GENOMIC DNA]</scope>
    <source>
        <strain evidence="6">JCM 16702</strain>
    </source>
</reference>
<evidence type="ECO:0000256" key="3">
    <source>
        <dbReference type="SAM" id="MobiDB-lite"/>
    </source>
</evidence>
<dbReference type="Pfam" id="PF13411">
    <property type="entry name" value="MerR_1"/>
    <property type="match status" value="1"/>
</dbReference>
<evidence type="ECO:0000313" key="5">
    <source>
        <dbReference type="EMBL" id="GAA4086178.1"/>
    </source>
</evidence>
<feature type="region of interest" description="Disordered" evidence="3">
    <location>
        <begin position="130"/>
        <end position="153"/>
    </location>
</feature>
<dbReference type="SUPFAM" id="SSF46955">
    <property type="entry name" value="Putative DNA-binding domain"/>
    <property type="match status" value="1"/>
</dbReference>
<gene>
    <name evidence="5" type="ORF">GCM10022214_52860</name>
</gene>
<comment type="caution">
    <text evidence="5">The sequence shown here is derived from an EMBL/GenBank/DDBJ whole genome shotgun (WGS) entry which is preliminary data.</text>
</comment>
<dbReference type="PRINTS" id="PR00040">
    <property type="entry name" value="HTHMERR"/>
</dbReference>
<sequence length="153" mass="17103">MKSSEELAIGELAERFGLPTHVLRYWESRGLLAPARRAGGQRTYERADLERVALILMGKEAGFTLEELRTLLSSPSPMDHRDLLRRHVEELERRISRARAAKELVEHALACPHTFAECEHARQRIAARIPPAPGQSSDTGATDGVCRTTITTH</sequence>
<dbReference type="InterPro" id="IPR047057">
    <property type="entry name" value="MerR_fam"/>
</dbReference>
<dbReference type="InterPro" id="IPR009061">
    <property type="entry name" value="DNA-bd_dom_put_sf"/>
</dbReference>
<dbReference type="SMART" id="SM00422">
    <property type="entry name" value="HTH_MERR"/>
    <property type="match status" value="1"/>
</dbReference>
<keyword evidence="1" id="KW-0238">DNA-binding</keyword>